<dbReference type="EMBL" id="AC148815">
    <property type="protein sequence ID" value="ABN05777.1"/>
    <property type="molecule type" value="Genomic_DNA"/>
</dbReference>
<dbReference type="AlphaFoldDB" id="A2Q1G0"/>
<gene>
    <name evidence="1" type="ORF">MtrDRAFT_AC148815g31v2</name>
</gene>
<sequence length="81" mass="9464">MVARSKKATFSFIKDRVWQKISSWSSKCLSKAGREVMIKYVLQAIPSYVMSIFRLPNTLLDEIEKIMSAFWWVMVVQAMEV</sequence>
<dbReference type="GO" id="GO:0003964">
    <property type="term" value="F:RNA-directed DNA polymerase activity"/>
    <property type="evidence" value="ECO:0007669"/>
    <property type="project" value="UniProtKB-KW"/>
</dbReference>
<evidence type="ECO:0000313" key="1">
    <source>
        <dbReference type="EMBL" id="ABN05777.1"/>
    </source>
</evidence>
<reference evidence="1" key="1">
    <citation type="submission" date="2004-07" db="EMBL/GenBank/DDBJ databases">
        <authorList>
            <person name="Town C.D."/>
        </authorList>
    </citation>
    <scope>NUCLEOTIDE SEQUENCE</scope>
</reference>
<keyword evidence="1" id="KW-0808">Transferase</keyword>
<reference evidence="1" key="2">
    <citation type="submission" date="2007-03" db="EMBL/GenBank/DDBJ databases">
        <authorList>
            <consortium name="The International Medicago Genome Annotation Group"/>
        </authorList>
    </citation>
    <scope>NUCLEOTIDE SEQUENCE</scope>
</reference>
<name>A2Q1G0_MEDTR</name>
<proteinExistence type="predicted"/>
<accession>A2Q1G0</accession>
<dbReference type="PANTHER" id="PTHR33116">
    <property type="entry name" value="REVERSE TRANSCRIPTASE ZINC-BINDING DOMAIN-CONTAINING PROTEIN-RELATED-RELATED"/>
    <property type="match status" value="1"/>
</dbReference>
<keyword evidence="1" id="KW-0695">RNA-directed DNA polymerase</keyword>
<protein>
    <submittedName>
        <fullName evidence="1">RNA-directed DNA polymerase, related</fullName>
    </submittedName>
</protein>
<keyword evidence="1" id="KW-0548">Nucleotidyltransferase</keyword>
<dbReference type="PANTHER" id="PTHR33116:SF86">
    <property type="entry name" value="REVERSE TRANSCRIPTASE DOMAIN-CONTAINING PROTEIN"/>
    <property type="match status" value="1"/>
</dbReference>
<organism evidence="1">
    <name type="scientific">Medicago truncatula</name>
    <name type="common">Barrel medic</name>
    <name type="synonym">Medicago tribuloides</name>
    <dbReference type="NCBI Taxonomy" id="3880"/>
    <lineage>
        <taxon>Eukaryota</taxon>
        <taxon>Viridiplantae</taxon>
        <taxon>Streptophyta</taxon>
        <taxon>Embryophyta</taxon>
        <taxon>Tracheophyta</taxon>
        <taxon>Spermatophyta</taxon>
        <taxon>Magnoliopsida</taxon>
        <taxon>eudicotyledons</taxon>
        <taxon>Gunneridae</taxon>
        <taxon>Pentapetalae</taxon>
        <taxon>rosids</taxon>
        <taxon>fabids</taxon>
        <taxon>Fabales</taxon>
        <taxon>Fabaceae</taxon>
        <taxon>Papilionoideae</taxon>
        <taxon>50 kb inversion clade</taxon>
        <taxon>NPAAA clade</taxon>
        <taxon>Hologalegina</taxon>
        <taxon>IRL clade</taxon>
        <taxon>Trifolieae</taxon>
        <taxon>Medicago</taxon>
    </lineage>
</organism>